<organism evidence="1 2">
    <name type="scientific">Aspergillus melleus</name>
    <dbReference type="NCBI Taxonomy" id="138277"/>
    <lineage>
        <taxon>Eukaryota</taxon>
        <taxon>Fungi</taxon>
        <taxon>Dikarya</taxon>
        <taxon>Ascomycota</taxon>
        <taxon>Pezizomycotina</taxon>
        <taxon>Eurotiomycetes</taxon>
        <taxon>Eurotiomycetidae</taxon>
        <taxon>Eurotiales</taxon>
        <taxon>Aspergillaceae</taxon>
        <taxon>Aspergillus</taxon>
        <taxon>Aspergillus subgen. Circumdati</taxon>
    </lineage>
</organism>
<protein>
    <submittedName>
        <fullName evidence="1">Uncharacterized protein</fullName>
    </submittedName>
</protein>
<reference evidence="1 2" key="1">
    <citation type="journal article" date="2023" name="ACS Omega">
        <title>Identification of the Neoaspergillic Acid Biosynthesis Gene Cluster by Establishing an In Vitro CRISPR-Ribonucleoprotein Genetic System in Aspergillus melleus.</title>
        <authorList>
            <person name="Yuan B."/>
            <person name="Grau M.F."/>
            <person name="Murata R.M."/>
            <person name="Torok T."/>
            <person name="Venkateswaran K."/>
            <person name="Stajich J.E."/>
            <person name="Wang C.C.C."/>
        </authorList>
    </citation>
    <scope>NUCLEOTIDE SEQUENCE [LARGE SCALE GENOMIC DNA]</scope>
    <source>
        <strain evidence="1 2">IMV 1140</strain>
    </source>
</reference>
<accession>A0ACC3BHP7</accession>
<proteinExistence type="predicted"/>
<sequence length="110" mass="12075">MAPSSSSPPNGKRYVQLRPKEGRLLITFPDGTSGSGDFRRKKHAQSQKNQRDRLKGAFEQMAQVLRDGGVDHAGKGATKVSARGVVELLEAAVEYIQQLQQGIQQAQTER</sequence>
<dbReference type="EMBL" id="JAOPJF010000001">
    <property type="protein sequence ID" value="KAK1150267.1"/>
    <property type="molecule type" value="Genomic_DNA"/>
</dbReference>
<dbReference type="Proteomes" id="UP001177260">
    <property type="component" value="Unassembled WGS sequence"/>
</dbReference>
<evidence type="ECO:0000313" key="2">
    <source>
        <dbReference type="Proteomes" id="UP001177260"/>
    </source>
</evidence>
<gene>
    <name evidence="1" type="ORF">N8T08_000169</name>
</gene>
<comment type="caution">
    <text evidence="1">The sequence shown here is derived from an EMBL/GenBank/DDBJ whole genome shotgun (WGS) entry which is preliminary data.</text>
</comment>
<name>A0ACC3BHP7_9EURO</name>
<keyword evidence="2" id="KW-1185">Reference proteome</keyword>
<evidence type="ECO:0000313" key="1">
    <source>
        <dbReference type="EMBL" id="KAK1150267.1"/>
    </source>
</evidence>